<sequence>MIEEGAAVRFSMIAPAFQTPGYAHYLREWHLTEPAAANYAEALLAVERLLEINPEAIRVLRREDPNWRAITPERIRAVAPGVSDELAATLCEVRVMRPDDECELAAQQASSRHL</sequence>
<gene>
    <name evidence="1" type="ORF">DK419_15500</name>
</gene>
<evidence type="ECO:0000313" key="1">
    <source>
        <dbReference type="EMBL" id="AWN47537.1"/>
    </source>
</evidence>
<accession>A0A2U8WN72</accession>
<dbReference type="KEGG" id="mtea:DK419_15500"/>
<name>A0A2U8WN72_9HYPH</name>
<organism evidence="1 2">
    <name type="scientific">Methylobacterium terrae</name>
    <dbReference type="NCBI Taxonomy" id="2202827"/>
    <lineage>
        <taxon>Bacteria</taxon>
        <taxon>Pseudomonadati</taxon>
        <taxon>Pseudomonadota</taxon>
        <taxon>Alphaproteobacteria</taxon>
        <taxon>Hyphomicrobiales</taxon>
        <taxon>Methylobacteriaceae</taxon>
        <taxon>Methylobacterium</taxon>
    </lineage>
</organism>
<evidence type="ECO:0000313" key="2">
    <source>
        <dbReference type="Proteomes" id="UP000245444"/>
    </source>
</evidence>
<proteinExistence type="predicted"/>
<reference evidence="1 2" key="1">
    <citation type="submission" date="2018-05" db="EMBL/GenBank/DDBJ databases">
        <title>Complete Genome Sequence of Methylobacterium sp. 17Sr1-28.</title>
        <authorList>
            <person name="Srinivasan S."/>
        </authorList>
    </citation>
    <scope>NUCLEOTIDE SEQUENCE [LARGE SCALE GENOMIC DNA]</scope>
    <source>
        <strain evidence="1 2">17Sr1-28</strain>
    </source>
</reference>
<protein>
    <submittedName>
        <fullName evidence="1">Uncharacterized protein</fullName>
    </submittedName>
</protein>
<dbReference type="AlphaFoldDB" id="A0A2U8WN72"/>
<dbReference type="EMBL" id="CP029553">
    <property type="protein sequence ID" value="AWN47537.1"/>
    <property type="molecule type" value="Genomic_DNA"/>
</dbReference>
<keyword evidence="2" id="KW-1185">Reference proteome</keyword>
<dbReference type="Proteomes" id="UP000245444">
    <property type="component" value="Chromosome"/>
</dbReference>